<reference evidence="1 2" key="1">
    <citation type="submission" date="2018-03" db="EMBL/GenBank/DDBJ databases">
        <title>Genomic Encyclopedia of Archaeal and Bacterial Type Strains, Phase II (KMG-II): from individual species to whole genera.</title>
        <authorList>
            <person name="Goeker M."/>
        </authorList>
    </citation>
    <scope>NUCLEOTIDE SEQUENCE [LARGE SCALE GENOMIC DNA]</scope>
    <source>
        <strain evidence="1 2">DSM 45312</strain>
    </source>
</reference>
<dbReference type="PANTHER" id="PTHR34613:SF1">
    <property type="entry name" value="SLL6017 PROTEIN"/>
    <property type="match status" value="1"/>
</dbReference>
<proteinExistence type="predicted"/>
<comment type="caution">
    <text evidence="1">The sequence shown here is derived from an EMBL/GenBank/DDBJ whole genome shotgun (WGS) entry which is preliminary data.</text>
</comment>
<keyword evidence="2" id="KW-1185">Reference proteome</keyword>
<dbReference type="AlphaFoldDB" id="A0A2P8DGU4"/>
<gene>
    <name evidence="1" type="ORF">CLV63_11122</name>
</gene>
<dbReference type="Proteomes" id="UP000240542">
    <property type="component" value="Unassembled WGS sequence"/>
</dbReference>
<name>A0A2P8DGU4_9ACTN</name>
<evidence type="ECO:0000313" key="2">
    <source>
        <dbReference type="Proteomes" id="UP000240542"/>
    </source>
</evidence>
<sequence>MSCELSYVRPNFIAMPSLDHEFPLDLIRHVPDLAVYLLDKVADTERPKYSRARCDSGDATTTAPPELRADSVVVCESTPAEGGDPVPVFAIIVECQTKPDKNKRFSWPAYTANLRARLRCPVILLVLTPSAGVARWCSETIDLGGGRHMLRPLALPLTALEPVTDQEVAKDNPQMTILAAMVHRIEDPAELDALGAAFASLDENKTSLYSDYVLAALSAVSRKYLEDTVDAGIFEPKTEFVGRIYREGKAEGKAEGEASGEAKSVLRVLDTRGIAVSDEVRERVTSCTDLDQLATWVTRAVTVSRAEELFD</sequence>
<accession>A0A2P8DGU4</accession>
<dbReference type="PANTHER" id="PTHR34613">
    <property type="entry name" value="SLL0800 PROTEIN"/>
    <property type="match status" value="1"/>
</dbReference>
<evidence type="ECO:0008006" key="3">
    <source>
        <dbReference type="Google" id="ProtNLM"/>
    </source>
</evidence>
<organism evidence="1 2">
    <name type="scientific">Murinocardiopsis flavida</name>
    <dbReference type="NCBI Taxonomy" id="645275"/>
    <lineage>
        <taxon>Bacteria</taxon>
        <taxon>Bacillati</taxon>
        <taxon>Actinomycetota</taxon>
        <taxon>Actinomycetes</taxon>
        <taxon>Streptosporangiales</taxon>
        <taxon>Nocardiopsidaceae</taxon>
        <taxon>Murinocardiopsis</taxon>
    </lineage>
</organism>
<evidence type="ECO:0000313" key="1">
    <source>
        <dbReference type="EMBL" id="PSK96428.1"/>
    </source>
</evidence>
<protein>
    <recommendedName>
        <fullName evidence="3">Transposase YdaD</fullName>
    </recommendedName>
</protein>
<dbReference type="EMBL" id="PYGA01000011">
    <property type="protein sequence ID" value="PSK96428.1"/>
    <property type="molecule type" value="Genomic_DNA"/>
</dbReference>